<proteinExistence type="predicted"/>
<accession>A0A9J6RJE4</accession>
<dbReference type="RefSeq" id="WP_258330975.1">
    <property type="nucleotide sequence ID" value="NZ_JAPTGG010000004.1"/>
</dbReference>
<evidence type="ECO:0000313" key="2">
    <source>
        <dbReference type="EMBL" id="MCZ0864822.1"/>
    </source>
</evidence>
<dbReference type="AlphaFoldDB" id="A0A9J6RJE4"/>
<feature type="region of interest" description="Disordered" evidence="1">
    <location>
        <begin position="32"/>
        <end position="125"/>
    </location>
</feature>
<keyword evidence="3" id="KW-1185">Reference proteome</keyword>
<keyword evidence="2" id="KW-0482">Metalloprotease</keyword>
<dbReference type="InterPro" id="IPR021973">
    <property type="entry name" value="SprA-related"/>
</dbReference>
<keyword evidence="2" id="KW-0645">Protease</keyword>
<name>A0A9J6RJE4_9GAMM</name>
<feature type="region of interest" description="Disordered" evidence="1">
    <location>
        <begin position="199"/>
        <end position="254"/>
    </location>
</feature>
<evidence type="ECO:0000256" key="1">
    <source>
        <dbReference type="SAM" id="MobiDB-lite"/>
    </source>
</evidence>
<protein>
    <submittedName>
        <fullName evidence="2">Metalloprotease CJM1_0395 family protein</fullName>
    </submittedName>
</protein>
<feature type="compositionally biased region" description="Basic and acidic residues" evidence="1">
    <location>
        <begin position="33"/>
        <end position="69"/>
    </location>
</feature>
<keyword evidence="2" id="KW-0378">Hydrolase</keyword>
<dbReference type="GO" id="GO:0008237">
    <property type="term" value="F:metallopeptidase activity"/>
    <property type="evidence" value="ECO:0007669"/>
    <property type="project" value="UniProtKB-KW"/>
</dbReference>
<feature type="compositionally biased region" description="Basic and acidic residues" evidence="1">
    <location>
        <begin position="199"/>
        <end position="223"/>
    </location>
</feature>
<dbReference type="Proteomes" id="UP001069090">
    <property type="component" value="Unassembled WGS sequence"/>
</dbReference>
<gene>
    <name evidence="2" type="ORF">O0V09_06395</name>
</gene>
<feature type="compositionally biased region" description="Polar residues" evidence="1">
    <location>
        <begin position="224"/>
        <end position="242"/>
    </location>
</feature>
<feature type="region of interest" description="Disordered" evidence="1">
    <location>
        <begin position="1"/>
        <end position="20"/>
    </location>
</feature>
<feature type="compositionally biased region" description="Basic and acidic residues" evidence="1">
    <location>
        <begin position="87"/>
        <end position="104"/>
    </location>
</feature>
<comment type="caution">
    <text evidence="2">The sequence shown here is derived from an EMBL/GenBank/DDBJ whole genome shotgun (WGS) entry which is preliminary data.</text>
</comment>
<organism evidence="2 3">
    <name type="scientific">Dasania phycosphaerae</name>
    <dbReference type="NCBI Taxonomy" id="2950436"/>
    <lineage>
        <taxon>Bacteria</taxon>
        <taxon>Pseudomonadati</taxon>
        <taxon>Pseudomonadota</taxon>
        <taxon>Gammaproteobacteria</taxon>
        <taxon>Cellvibrionales</taxon>
        <taxon>Spongiibacteraceae</taxon>
        <taxon>Dasania</taxon>
    </lineage>
</organism>
<sequence>MISSIGVNTFPSNANTVSPFATSGREAVGLENLEAKDDLFSPVEEPPKKEAALNDDKKERVGDEPRRQGEQQAGSEQDDLDESELAQIRELRARDAEVRAHEAAHASVGGQYAGAPSYSYETGPNGVKYAVGGEVSISLPANADNPLQTIQAAEQVRRAALAPADPSGQDRRVAASAARVAISARAELRAQQAEERRLAAAEKAEAKSERELAEAQRKSRIESVRSSNFLSSNLSTPENVSGANAPGQVLDQIV</sequence>
<reference evidence="2 3" key="1">
    <citation type="submission" date="2022-12" db="EMBL/GenBank/DDBJ databases">
        <title>Dasania phycosphaerae sp. nov., isolated from particulate material of the south coast of Korea.</title>
        <authorList>
            <person name="Jiang Y."/>
        </authorList>
    </citation>
    <scope>NUCLEOTIDE SEQUENCE [LARGE SCALE GENOMIC DNA]</scope>
    <source>
        <strain evidence="2 3">GY-19</strain>
    </source>
</reference>
<dbReference type="EMBL" id="JAPTGG010000004">
    <property type="protein sequence ID" value="MCZ0864822.1"/>
    <property type="molecule type" value="Genomic_DNA"/>
</dbReference>
<evidence type="ECO:0000313" key="3">
    <source>
        <dbReference type="Proteomes" id="UP001069090"/>
    </source>
</evidence>
<dbReference type="Pfam" id="PF12118">
    <property type="entry name" value="SprA-related"/>
    <property type="match status" value="1"/>
</dbReference>